<dbReference type="Proteomes" id="UP000198662">
    <property type="component" value="Unassembled WGS sequence"/>
</dbReference>
<evidence type="ECO:0000313" key="2">
    <source>
        <dbReference type="EMBL" id="SDL33707.1"/>
    </source>
</evidence>
<gene>
    <name evidence="2" type="ORF">SAMN05216298_3485</name>
</gene>
<feature type="compositionally biased region" description="Polar residues" evidence="1">
    <location>
        <begin position="1"/>
        <end position="14"/>
    </location>
</feature>
<protein>
    <submittedName>
        <fullName evidence="2">Uncharacterized protein</fullName>
    </submittedName>
</protein>
<feature type="region of interest" description="Disordered" evidence="1">
    <location>
        <begin position="1"/>
        <end position="41"/>
    </location>
</feature>
<reference evidence="3" key="1">
    <citation type="submission" date="2016-10" db="EMBL/GenBank/DDBJ databases">
        <authorList>
            <person name="Varghese N."/>
            <person name="Submissions S."/>
        </authorList>
    </citation>
    <scope>NUCLEOTIDE SEQUENCE [LARGE SCALE GENOMIC DNA]</scope>
    <source>
        <strain evidence="3">CGMCC 4.3147</strain>
    </source>
</reference>
<dbReference type="AlphaFoldDB" id="A0A1G9J7Z3"/>
<accession>A0A1G9J7Z3</accession>
<name>A0A1G9J7Z3_9ACTN</name>
<feature type="compositionally biased region" description="Low complexity" evidence="1">
    <location>
        <begin position="127"/>
        <end position="145"/>
    </location>
</feature>
<dbReference type="EMBL" id="FNGF01000005">
    <property type="protein sequence ID" value="SDL33707.1"/>
    <property type="molecule type" value="Genomic_DNA"/>
</dbReference>
<organism evidence="2 3">
    <name type="scientific">Glycomyces sambucus</name>
    <dbReference type="NCBI Taxonomy" id="380244"/>
    <lineage>
        <taxon>Bacteria</taxon>
        <taxon>Bacillati</taxon>
        <taxon>Actinomycetota</taxon>
        <taxon>Actinomycetes</taxon>
        <taxon>Glycomycetales</taxon>
        <taxon>Glycomycetaceae</taxon>
        <taxon>Glycomyces</taxon>
    </lineage>
</organism>
<dbReference type="STRING" id="380244.SAMN05216298_3485"/>
<keyword evidence="3" id="KW-1185">Reference proteome</keyword>
<feature type="region of interest" description="Disordered" evidence="1">
    <location>
        <begin position="82"/>
        <end position="173"/>
    </location>
</feature>
<evidence type="ECO:0000313" key="3">
    <source>
        <dbReference type="Proteomes" id="UP000198662"/>
    </source>
</evidence>
<proteinExistence type="predicted"/>
<sequence>MLASTRSVTMSRSCQPHRRSDEAPPSGLQLPTLSTGRHNTERRILMSSTTIPWPTLPENRLTPAQGNLSGYVFRTAPYDLHDPGPWLWRTSPGYRPDSRTGRHRRGEAPDPCPTSPNTRPRRPSPRPTRATSTPGHTPTTPAPATNHHRKSISTSAPTFVPAPFSDSAFNPDPDRAPDLNIDFGKLREQAWSRFLASSECLAQAHCATRPASLRTRLTRKFRNLIALLSGRTSPSQRRSVPVPGFQ</sequence>
<evidence type="ECO:0000256" key="1">
    <source>
        <dbReference type="SAM" id="MobiDB-lite"/>
    </source>
</evidence>